<evidence type="ECO:0000256" key="10">
    <source>
        <dbReference type="ARBA" id="ARBA00022692"/>
    </source>
</evidence>
<comment type="catalytic activity">
    <reaction evidence="17 19">
        <text>alpha-ribazole + adenosylcob(III)inamide-GDP = adenosylcob(III)alamin + GMP + H(+)</text>
        <dbReference type="Rhea" id="RHEA:16049"/>
        <dbReference type="ChEBI" id="CHEBI:10329"/>
        <dbReference type="ChEBI" id="CHEBI:15378"/>
        <dbReference type="ChEBI" id="CHEBI:18408"/>
        <dbReference type="ChEBI" id="CHEBI:58115"/>
        <dbReference type="ChEBI" id="CHEBI:60487"/>
        <dbReference type="EC" id="2.7.8.26"/>
    </reaction>
</comment>
<keyword evidence="12 19" id="KW-1133">Transmembrane helix</keyword>
<accession>A0ABY6ZN77</accession>
<evidence type="ECO:0000313" key="21">
    <source>
        <dbReference type="Proteomes" id="UP001164761"/>
    </source>
</evidence>
<evidence type="ECO:0000313" key="20">
    <source>
        <dbReference type="EMBL" id="WAH43897.1"/>
    </source>
</evidence>
<evidence type="ECO:0000256" key="13">
    <source>
        <dbReference type="ARBA" id="ARBA00023136"/>
    </source>
</evidence>
<protein>
    <recommendedName>
        <fullName evidence="6 19">Adenosylcobinamide-GDP ribazoletransferase</fullName>
        <ecNumber evidence="5 19">2.7.8.26</ecNumber>
    </recommendedName>
    <alternativeName>
        <fullName evidence="16 19">Cobalamin synthase</fullName>
    </alternativeName>
    <alternativeName>
        <fullName evidence="15 19">Cobalamin-5'-phosphate synthase</fullName>
    </alternativeName>
</protein>
<comment type="pathway">
    <text evidence="3 19">Cofactor biosynthesis; adenosylcobalamin biosynthesis; adenosylcobalamin from cob(II)yrinate a,c-diamide: step 7/7.</text>
</comment>
<comment type="similarity">
    <text evidence="4 19">Belongs to the CobS family.</text>
</comment>
<keyword evidence="7 19" id="KW-1003">Cell membrane</keyword>
<evidence type="ECO:0000256" key="8">
    <source>
        <dbReference type="ARBA" id="ARBA00022573"/>
    </source>
</evidence>
<keyword evidence="13 19" id="KW-0472">Membrane</keyword>
<evidence type="ECO:0000256" key="4">
    <source>
        <dbReference type="ARBA" id="ARBA00010561"/>
    </source>
</evidence>
<feature type="transmembrane region" description="Helical" evidence="19">
    <location>
        <begin position="110"/>
        <end position="129"/>
    </location>
</feature>
<dbReference type="HAMAP" id="MF_00719">
    <property type="entry name" value="CobS"/>
    <property type="match status" value="1"/>
</dbReference>
<evidence type="ECO:0000256" key="6">
    <source>
        <dbReference type="ARBA" id="ARBA00015850"/>
    </source>
</evidence>
<evidence type="ECO:0000256" key="11">
    <source>
        <dbReference type="ARBA" id="ARBA00022842"/>
    </source>
</evidence>
<evidence type="ECO:0000256" key="2">
    <source>
        <dbReference type="ARBA" id="ARBA00004651"/>
    </source>
</evidence>
<comment type="catalytic activity">
    <reaction evidence="18 19">
        <text>alpha-ribazole 5'-phosphate + adenosylcob(III)inamide-GDP = adenosylcob(III)alamin 5'-phosphate + GMP + H(+)</text>
        <dbReference type="Rhea" id="RHEA:23560"/>
        <dbReference type="ChEBI" id="CHEBI:15378"/>
        <dbReference type="ChEBI" id="CHEBI:57918"/>
        <dbReference type="ChEBI" id="CHEBI:58115"/>
        <dbReference type="ChEBI" id="CHEBI:60487"/>
        <dbReference type="ChEBI" id="CHEBI:60493"/>
        <dbReference type="EC" id="2.7.8.26"/>
    </reaction>
</comment>
<keyword evidence="10 19" id="KW-0812">Transmembrane</keyword>
<evidence type="ECO:0000256" key="14">
    <source>
        <dbReference type="ARBA" id="ARBA00025228"/>
    </source>
</evidence>
<dbReference type="GO" id="GO:0051073">
    <property type="term" value="F:adenosylcobinamide-GDP ribazoletransferase activity"/>
    <property type="evidence" value="ECO:0007669"/>
    <property type="project" value="UniProtKB-EC"/>
</dbReference>
<dbReference type="Pfam" id="PF02654">
    <property type="entry name" value="CobS"/>
    <property type="match status" value="1"/>
</dbReference>
<keyword evidence="21" id="KW-1185">Reference proteome</keyword>
<comment type="function">
    <text evidence="14 19">Joins adenosylcobinamide-GDP and alpha-ribazole to generate adenosylcobalamin (Ado-cobalamin). Also synthesizes adenosylcobalamin 5'-phosphate from adenosylcobinamide-GDP and alpha-ribazole 5'-phosphate.</text>
</comment>
<feature type="transmembrane region" description="Helical" evidence="19">
    <location>
        <begin position="135"/>
        <end position="155"/>
    </location>
</feature>
<evidence type="ECO:0000256" key="18">
    <source>
        <dbReference type="ARBA" id="ARBA00049504"/>
    </source>
</evidence>
<evidence type="ECO:0000256" key="1">
    <source>
        <dbReference type="ARBA" id="ARBA00001946"/>
    </source>
</evidence>
<keyword evidence="9 19" id="KW-0808">Transferase</keyword>
<organism evidence="20 21">
    <name type="scientific">Alicyclobacillus fastidiosus</name>
    <dbReference type="NCBI Taxonomy" id="392011"/>
    <lineage>
        <taxon>Bacteria</taxon>
        <taxon>Bacillati</taxon>
        <taxon>Bacillota</taxon>
        <taxon>Bacilli</taxon>
        <taxon>Bacillales</taxon>
        <taxon>Alicyclobacillaceae</taxon>
        <taxon>Alicyclobacillus</taxon>
    </lineage>
</organism>
<dbReference type="InterPro" id="IPR003805">
    <property type="entry name" value="CobS"/>
</dbReference>
<comment type="subcellular location">
    <subcellularLocation>
        <location evidence="2 19">Cell membrane</location>
        <topology evidence="2 19">Multi-pass membrane protein</topology>
    </subcellularLocation>
</comment>
<evidence type="ECO:0000256" key="9">
    <source>
        <dbReference type="ARBA" id="ARBA00022679"/>
    </source>
</evidence>
<dbReference type="PANTHER" id="PTHR34148">
    <property type="entry name" value="ADENOSYLCOBINAMIDE-GDP RIBAZOLETRANSFERASE"/>
    <property type="match status" value="1"/>
</dbReference>
<dbReference type="PANTHER" id="PTHR34148:SF1">
    <property type="entry name" value="ADENOSYLCOBINAMIDE-GDP RIBAZOLETRANSFERASE"/>
    <property type="match status" value="1"/>
</dbReference>
<comment type="cofactor">
    <cofactor evidence="1 19">
        <name>Mg(2+)</name>
        <dbReference type="ChEBI" id="CHEBI:18420"/>
    </cofactor>
</comment>
<evidence type="ECO:0000256" key="5">
    <source>
        <dbReference type="ARBA" id="ARBA00013200"/>
    </source>
</evidence>
<evidence type="ECO:0000256" key="3">
    <source>
        <dbReference type="ARBA" id="ARBA00004663"/>
    </source>
</evidence>
<dbReference type="NCBIfam" id="TIGR00317">
    <property type="entry name" value="cobS"/>
    <property type="match status" value="1"/>
</dbReference>
<evidence type="ECO:0000256" key="17">
    <source>
        <dbReference type="ARBA" id="ARBA00048623"/>
    </source>
</evidence>
<sequence>MRQMYRSLVCAWQFFTIIPAPVIAAPTDKDVVRSAYFLPIVGVFLGAILAVVRWLLAMVMPLSAATFVALTLSTLATGALHVDGLMDTADAVGSRKPREEALAIMKDSRVGAMGAIAAVLLLAGKWIAMSALPTPAVWVFLFVPALSRLAMLWAMRLAPAARPGGLGAMFAKRVRLTPIVALTAGVFACALATMPWVLVLGLFVAFAVVLYLTTNAFCRRFGGMTGDTYGALAELMEWVLYFVAISLS</sequence>
<evidence type="ECO:0000256" key="16">
    <source>
        <dbReference type="ARBA" id="ARBA00032853"/>
    </source>
</evidence>
<feature type="transmembrane region" description="Helical" evidence="19">
    <location>
        <begin position="34"/>
        <end position="56"/>
    </location>
</feature>
<keyword evidence="11 19" id="KW-0460">Magnesium</keyword>
<keyword evidence="8 19" id="KW-0169">Cobalamin biosynthesis</keyword>
<evidence type="ECO:0000256" key="12">
    <source>
        <dbReference type="ARBA" id="ARBA00022989"/>
    </source>
</evidence>
<evidence type="ECO:0000256" key="19">
    <source>
        <dbReference type="HAMAP-Rule" id="MF_00719"/>
    </source>
</evidence>
<proteinExistence type="inferred from homology"/>
<name>A0ABY6ZN77_9BACL</name>
<gene>
    <name evidence="19 20" type="primary">cobS</name>
    <name evidence="20" type="ORF">NZD89_11210</name>
</gene>
<dbReference type="RefSeq" id="WP_268007803.1">
    <property type="nucleotide sequence ID" value="NZ_BSUT01000001.1"/>
</dbReference>
<evidence type="ECO:0000256" key="15">
    <source>
        <dbReference type="ARBA" id="ARBA00032605"/>
    </source>
</evidence>
<dbReference type="EMBL" id="CP104067">
    <property type="protein sequence ID" value="WAH43897.1"/>
    <property type="molecule type" value="Genomic_DNA"/>
</dbReference>
<dbReference type="Proteomes" id="UP001164761">
    <property type="component" value="Chromosome"/>
</dbReference>
<evidence type="ECO:0000256" key="7">
    <source>
        <dbReference type="ARBA" id="ARBA00022475"/>
    </source>
</evidence>
<dbReference type="EC" id="2.7.8.26" evidence="5 19"/>
<reference evidence="20" key="1">
    <citation type="submission" date="2022-08" db="EMBL/GenBank/DDBJ databases">
        <title>Alicyclobacillus fastidiosus DSM 17978, complete genome.</title>
        <authorList>
            <person name="Wang Q."/>
            <person name="Cai R."/>
            <person name="Wang Z."/>
        </authorList>
    </citation>
    <scope>NUCLEOTIDE SEQUENCE</scope>
    <source>
        <strain evidence="20">DSM 17978</strain>
    </source>
</reference>
<feature type="transmembrane region" description="Helical" evidence="19">
    <location>
        <begin position="176"/>
        <end position="193"/>
    </location>
</feature>